<dbReference type="PROSITE" id="PS50011">
    <property type="entry name" value="PROTEIN_KINASE_DOM"/>
    <property type="match status" value="1"/>
</dbReference>
<dbReference type="GO" id="GO:0005524">
    <property type="term" value="F:ATP binding"/>
    <property type="evidence" value="ECO:0007669"/>
    <property type="project" value="InterPro"/>
</dbReference>
<dbReference type="SUPFAM" id="SSF56112">
    <property type="entry name" value="Protein kinase-like (PK-like)"/>
    <property type="match status" value="1"/>
</dbReference>
<evidence type="ECO:0000259" key="1">
    <source>
        <dbReference type="PROSITE" id="PS50011"/>
    </source>
</evidence>
<dbReference type="InterPro" id="IPR000719">
    <property type="entry name" value="Prot_kinase_dom"/>
</dbReference>
<accession>A0A397W799</accession>
<evidence type="ECO:0000313" key="3">
    <source>
        <dbReference type="Proteomes" id="UP000266673"/>
    </source>
</evidence>
<keyword evidence="3" id="KW-1185">Reference proteome</keyword>
<gene>
    <name evidence="2" type="ORF">C2G38_2158627</name>
</gene>
<name>A0A397W799_9GLOM</name>
<keyword evidence="2" id="KW-0808">Transferase</keyword>
<protein>
    <submittedName>
        <fullName evidence="2">Kinase-like domain-containing protein</fullName>
    </submittedName>
</protein>
<proteinExistence type="predicted"/>
<dbReference type="Proteomes" id="UP000266673">
    <property type="component" value="Unassembled WGS sequence"/>
</dbReference>
<dbReference type="Pfam" id="PF07714">
    <property type="entry name" value="PK_Tyr_Ser-Thr"/>
    <property type="match status" value="1"/>
</dbReference>
<dbReference type="OrthoDB" id="544350at2759"/>
<dbReference type="InterPro" id="IPR011009">
    <property type="entry name" value="Kinase-like_dom_sf"/>
</dbReference>
<comment type="caution">
    <text evidence="2">The sequence shown here is derived from an EMBL/GenBank/DDBJ whole genome shotgun (WGS) entry which is preliminary data.</text>
</comment>
<dbReference type="GO" id="GO:0004672">
    <property type="term" value="F:protein kinase activity"/>
    <property type="evidence" value="ECO:0007669"/>
    <property type="project" value="InterPro"/>
</dbReference>
<evidence type="ECO:0000313" key="2">
    <source>
        <dbReference type="EMBL" id="RIB28183.1"/>
    </source>
</evidence>
<dbReference type="EMBL" id="QKWP01000074">
    <property type="protein sequence ID" value="RIB28183.1"/>
    <property type="molecule type" value="Genomic_DNA"/>
</dbReference>
<organism evidence="2 3">
    <name type="scientific">Gigaspora rosea</name>
    <dbReference type="NCBI Taxonomy" id="44941"/>
    <lineage>
        <taxon>Eukaryota</taxon>
        <taxon>Fungi</taxon>
        <taxon>Fungi incertae sedis</taxon>
        <taxon>Mucoromycota</taxon>
        <taxon>Glomeromycotina</taxon>
        <taxon>Glomeromycetes</taxon>
        <taxon>Diversisporales</taxon>
        <taxon>Gigasporaceae</taxon>
        <taxon>Gigaspora</taxon>
    </lineage>
</organism>
<dbReference type="PANTHER" id="PTHR27006">
    <property type="entry name" value="PROMASTIGOTE SURFACE ANTIGEN PROTEIN PSA"/>
    <property type="match status" value="1"/>
</dbReference>
<dbReference type="PANTHER" id="PTHR27006:SF562">
    <property type="entry name" value="REPEAT TRANSMEMBRANE PROTEIN KINASE, PUTATIVE-RELATED"/>
    <property type="match status" value="1"/>
</dbReference>
<sequence>MGDSSKFRREEFGPEQVLTFNATAGQVVKGSVKMELNQSKEKMELKELAKNLKNLTKEVTLYLPLWSKPLIFDPGGMFIGRSKELVSWNSTLKFKKPFYLQSKIINSLTIIYNEENTPKVYNNLYMEYNANFSQSQTNISLLNGYNNSSKERSENLTLDHENQTNNAEITQDCEEQINLLQQQYNAKSVEENEHLTSLLEFIPYEQFTNIKYLAKGEFSVIYKAMWVDGPITRWNFKKKNYNRKGNYEVVLKCLNNSEKMDSNCLNELKNFLICKNSHHLANYASTIHQYYGITQDPKTNMMVIKFAQNRDLHYFVNKTNALSWLEKLNLLNTIALGLLKLHRDFKLIHSDLHSGNILIDETGEPTIADLGLSKPMDASSDKNAIYGVIPYVAPEVLKGGKFTKQSDIYSFGMIIWEVISGCRPFSDHLVELMNRCWESDPAKRHLDADPAKSYLNTTNIFLDIKSRFFNLIDKAKRGEIKFPENMDAKASPTEINEQAIYSSRLLNPFISEALTIRSMKLNFNGK</sequence>
<dbReference type="Gene3D" id="1.10.510.10">
    <property type="entry name" value="Transferase(Phosphotransferase) domain 1"/>
    <property type="match status" value="1"/>
</dbReference>
<dbReference type="AlphaFoldDB" id="A0A397W799"/>
<dbReference type="InterPro" id="IPR001245">
    <property type="entry name" value="Ser-Thr/Tyr_kinase_cat_dom"/>
</dbReference>
<keyword evidence="2" id="KW-0418">Kinase</keyword>
<reference evidence="2 3" key="1">
    <citation type="submission" date="2018-06" db="EMBL/GenBank/DDBJ databases">
        <title>Comparative genomics reveals the genomic features of Rhizophagus irregularis, R. cerebriforme, R. diaphanum and Gigaspora rosea, and their symbiotic lifestyle signature.</title>
        <authorList>
            <person name="Morin E."/>
            <person name="San Clemente H."/>
            <person name="Chen E.C.H."/>
            <person name="De La Providencia I."/>
            <person name="Hainaut M."/>
            <person name="Kuo A."/>
            <person name="Kohler A."/>
            <person name="Murat C."/>
            <person name="Tang N."/>
            <person name="Roy S."/>
            <person name="Loubradou J."/>
            <person name="Henrissat B."/>
            <person name="Grigoriev I.V."/>
            <person name="Corradi N."/>
            <person name="Roux C."/>
            <person name="Martin F.M."/>
        </authorList>
    </citation>
    <scope>NUCLEOTIDE SEQUENCE [LARGE SCALE GENOMIC DNA]</scope>
    <source>
        <strain evidence="2 3">DAOM 194757</strain>
    </source>
</reference>
<feature type="domain" description="Protein kinase" evidence="1">
    <location>
        <begin position="207"/>
        <end position="510"/>
    </location>
</feature>